<feature type="domain" description="Wax synthase" evidence="8">
    <location>
        <begin position="241"/>
        <end position="327"/>
    </location>
</feature>
<evidence type="ECO:0000256" key="7">
    <source>
        <dbReference type="SAM" id="Phobius"/>
    </source>
</evidence>
<dbReference type="OrthoDB" id="1077582at2759"/>
<dbReference type="InterPro" id="IPR032805">
    <property type="entry name" value="Wax_synthase_dom"/>
</dbReference>
<reference evidence="9" key="1">
    <citation type="submission" date="2022-11" db="EMBL/GenBank/DDBJ databases">
        <authorList>
            <person name="Petersen C."/>
        </authorList>
    </citation>
    <scope>NUCLEOTIDE SEQUENCE</scope>
    <source>
        <strain evidence="9">IBT 19713</strain>
    </source>
</reference>
<dbReference type="GO" id="GO:0006629">
    <property type="term" value="P:lipid metabolic process"/>
    <property type="evidence" value="ECO:0007669"/>
    <property type="project" value="InterPro"/>
</dbReference>
<comment type="subcellular location">
    <subcellularLocation>
        <location evidence="1">Membrane</location>
        <topology evidence="1">Multi-pass membrane protein</topology>
    </subcellularLocation>
</comment>
<keyword evidence="5 7" id="KW-1133">Transmembrane helix</keyword>
<sequence>MDAPYNVAEETSWWPLDAAAVIKLLVALCGPPFVFTVTSKYSTIRYAAAPFMMWLHWDIFSHHYPSKTDALEFSMATTPFNWLRLLIITPVDMNDLAIMFKAPAETLLQKLYILYKVTSTPRWINTPWETKNTPPFPKYYTRRHMKLPSRGSFLLRQSCILFWQLLILNLAECAGNLQASQVENLGEPKKFSWNHSTEKWIELIISNVIAWLLCARCLIDSHYRALSVLHVGILGDDVADWPPLFGTMLDSYTLRNFWGKFWHQSLRSSFTAVSNRFCRELLRLPRPSVLERYTNVFIVFLLSGTLHLALDYGSGLPTEVSGALFFFTAFTFGYMVEDGVQALWKRMFPLHESTHGNKETGTPRWQKIVGAIWVMLWLGVTSGPYLAPTMDLPPAILGPIPANIEVGFGPLIGFILVVGALIAYVFEGEP</sequence>
<dbReference type="GO" id="GO:0008374">
    <property type="term" value="F:O-acyltransferase activity"/>
    <property type="evidence" value="ECO:0007669"/>
    <property type="project" value="InterPro"/>
</dbReference>
<evidence type="ECO:0000313" key="9">
    <source>
        <dbReference type="EMBL" id="KAJ5223363.1"/>
    </source>
</evidence>
<comment type="caution">
    <text evidence="9">The sequence shown here is derived from an EMBL/GenBank/DDBJ whole genome shotgun (WGS) entry which is preliminary data.</text>
</comment>
<proteinExistence type="inferred from homology"/>
<dbReference type="PANTHER" id="PTHR31595">
    <property type="entry name" value="LONG-CHAIN-ALCOHOL O-FATTY-ACYLTRANSFERASE 3-RELATED"/>
    <property type="match status" value="1"/>
</dbReference>
<evidence type="ECO:0000256" key="6">
    <source>
        <dbReference type="ARBA" id="ARBA00023136"/>
    </source>
</evidence>
<dbReference type="PANTHER" id="PTHR31595:SF27">
    <property type="entry name" value="WAX SYNTHASE DOMAIN-CONTAINING PROTEIN-RELATED"/>
    <property type="match status" value="1"/>
</dbReference>
<gene>
    <name evidence="9" type="ORF">N7468_007905</name>
</gene>
<keyword evidence="3" id="KW-0808">Transferase</keyword>
<dbReference type="RefSeq" id="XP_058327546.1">
    <property type="nucleotide sequence ID" value="XM_058477201.1"/>
</dbReference>
<evidence type="ECO:0000256" key="4">
    <source>
        <dbReference type="ARBA" id="ARBA00022692"/>
    </source>
</evidence>
<organism evidence="9 10">
    <name type="scientific">Penicillium chermesinum</name>
    <dbReference type="NCBI Taxonomy" id="63820"/>
    <lineage>
        <taxon>Eukaryota</taxon>
        <taxon>Fungi</taxon>
        <taxon>Dikarya</taxon>
        <taxon>Ascomycota</taxon>
        <taxon>Pezizomycotina</taxon>
        <taxon>Eurotiomycetes</taxon>
        <taxon>Eurotiomycetidae</taxon>
        <taxon>Eurotiales</taxon>
        <taxon>Aspergillaceae</taxon>
        <taxon>Penicillium</taxon>
    </lineage>
</organism>
<feature type="transmembrane region" description="Helical" evidence="7">
    <location>
        <begin position="316"/>
        <end position="336"/>
    </location>
</feature>
<keyword evidence="10" id="KW-1185">Reference proteome</keyword>
<feature type="transmembrane region" description="Helical" evidence="7">
    <location>
        <begin position="368"/>
        <end position="387"/>
    </location>
</feature>
<accession>A0A9W9NP57</accession>
<name>A0A9W9NP57_9EURO</name>
<evidence type="ECO:0000256" key="2">
    <source>
        <dbReference type="ARBA" id="ARBA00007282"/>
    </source>
</evidence>
<comment type="similarity">
    <text evidence="2">Belongs to the wax synthase family.</text>
</comment>
<dbReference type="GeneID" id="83204504"/>
<evidence type="ECO:0000259" key="8">
    <source>
        <dbReference type="Pfam" id="PF13813"/>
    </source>
</evidence>
<keyword evidence="6 7" id="KW-0472">Membrane</keyword>
<evidence type="ECO:0000256" key="1">
    <source>
        <dbReference type="ARBA" id="ARBA00004141"/>
    </source>
</evidence>
<feature type="transmembrane region" description="Helical" evidence="7">
    <location>
        <begin position="293"/>
        <end position="310"/>
    </location>
</feature>
<dbReference type="EMBL" id="JAPQKS010000006">
    <property type="protein sequence ID" value="KAJ5223363.1"/>
    <property type="molecule type" value="Genomic_DNA"/>
</dbReference>
<dbReference type="AlphaFoldDB" id="A0A9W9NP57"/>
<reference evidence="9" key="2">
    <citation type="journal article" date="2023" name="IMA Fungus">
        <title>Comparative genomic study of the Penicillium genus elucidates a diverse pangenome and 15 lateral gene transfer events.</title>
        <authorList>
            <person name="Petersen C."/>
            <person name="Sorensen T."/>
            <person name="Nielsen M.R."/>
            <person name="Sondergaard T.E."/>
            <person name="Sorensen J.L."/>
            <person name="Fitzpatrick D.A."/>
            <person name="Frisvad J.C."/>
            <person name="Nielsen K.L."/>
        </authorList>
    </citation>
    <scope>NUCLEOTIDE SEQUENCE</scope>
    <source>
        <strain evidence="9">IBT 19713</strain>
    </source>
</reference>
<feature type="transmembrane region" description="Helical" evidence="7">
    <location>
        <begin position="12"/>
        <end position="35"/>
    </location>
</feature>
<feature type="transmembrane region" description="Helical" evidence="7">
    <location>
        <begin position="407"/>
        <end position="426"/>
    </location>
</feature>
<keyword evidence="4 7" id="KW-0812">Transmembrane</keyword>
<dbReference type="InterPro" id="IPR044851">
    <property type="entry name" value="Wax_synthase"/>
</dbReference>
<evidence type="ECO:0000256" key="3">
    <source>
        <dbReference type="ARBA" id="ARBA00022679"/>
    </source>
</evidence>
<evidence type="ECO:0000313" key="10">
    <source>
        <dbReference type="Proteomes" id="UP001150941"/>
    </source>
</evidence>
<evidence type="ECO:0000256" key="5">
    <source>
        <dbReference type="ARBA" id="ARBA00022989"/>
    </source>
</evidence>
<dbReference type="Pfam" id="PF13813">
    <property type="entry name" value="MBOAT_2"/>
    <property type="match status" value="1"/>
</dbReference>
<dbReference type="GO" id="GO:0016020">
    <property type="term" value="C:membrane"/>
    <property type="evidence" value="ECO:0007669"/>
    <property type="project" value="UniProtKB-SubCell"/>
</dbReference>
<protein>
    <recommendedName>
        <fullName evidence="8">Wax synthase domain-containing protein</fullName>
    </recommendedName>
</protein>
<dbReference type="Proteomes" id="UP001150941">
    <property type="component" value="Unassembled WGS sequence"/>
</dbReference>